<keyword evidence="2 5" id="KW-0812">Transmembrane</keyword>
<reference evidence="7 8" key="1">
    <citation type="submission" date="2016-11" db="EMBL/GenBank/DDBJ databases">
        <authorList>
            <person name="Varghese N."/>
            <person name="Submissions S."/>
        </authorList>
    </citation>
    <scope>NUCLEOTIDE SEQUENCE [LARGE SCALE GENOMIC DNA]</scope>
    <source>
        <strain evidence="7 8">DSM 17919</strain>
    </source>
</reference>
<feature type="transmembrane region" description="Helical" evidence="5">
    <location>
        <begin position="173"/>
        <end position="191"/>
    </location>
</feature>
<comment type="caution">
    <text evidence="7">The sequence shown here is derived from an EMBL/GenBank/DDBJ whole genome shotgun (WGS) entry which is preliminary data.</text>
</comment>
<feature type="transmembrane region" description="Helical" evidence="5">
    <location>
        <begin position="206"/>
        <end position="226"/>
    </location>
</feature>
<dbReference type="Gene3D" id="1.20.1420.30">
    <property type="entry name" value="NCX, central ion-binding region"/>
    <property type="match status" value="1"/>
</dbReference>
<dbReference type="InterPro" id="IPR004837">
    <property type="entry name" value="NaCa_Exmemb"/>
</dbReference>
<feature type="transmembrane region" description="Helical" evidence="5">
    <location>
        <begin position="124"/>
        <end position="142"/>
    </location>
</feature>
<evidence type="ECO:0000256" key="4">
    <source>
        <dbReference type="ARBA" id="ARBA00023136"/>
    </source>
</evidence>
<evidence type="ECO:0000256" key="2">
    <source>
        <dbReference type="ARBA" id="ARBA00022692"/>
    </source>
</evidence>
<keyword evidence="4 5" id="KW-0472">Membrane</keyword>
<dbReference type="PANTHER" id="PTHR10846:SF8">
    <property type="entry name" value="INNER MEMBRANE PROTEIN YRBG"/>
    <property type="match status" value="1"/>
</dbReference>
<evidence type="ECO:0000313" key="7">
    <source>
        <dbReference type="EMBL" id="SHI49883.1"/>
    </source>
</evidence>
<feature type="domain" description="Sodium/calcium exchanger membrane region" evidence="6">
    <location>
        <begin position="4"/>
        <end position="144"/>
    </location>
</feature>
<dbReference type="RefSeq" id="WP_020001277.1">
    <property type="nucleotide sequence ID" value="NZ_CP192219.1"/>
</dbReference>
<dbReference type="GO" id="GO:0008273">
    <property type="term" value="F:calcium, potassium:sodium antiporter activity"/>
    <property type="evidence" value="ECO:0007669"/>
    <property type="project" value="TreeGrafter"/>
</dbReference>
<gene>
    <name evidence="7" type="ORF">SAMN05660830_00137</name>
</gene>
<feature type="transmembrane region" description="Helical" evidence="5">
    <location>
        <begin position="70"/>
        <end position="91"/>
    </location>
</feature>
<feature type="transmembrane region" description="Helical" evidence="5">
    <location>
        <begin position="246"/>
        <end position="263"/>
    </location>
</feature>
<name>A0A8G2C6S0_9BACT</name>
<dbReference type="EMBL" id="FQZR01000002">
    <property type="protein sequence ID" value="SHI49883.1"/>
    <property type="molecule type" value="Genomic_DNA"/>
</dbReference>
<organism evidence="7 8">
    <name type="scientific">Halodesulfovibrio aestuarii</name>
    <dbReference type="NCBI Taxonomy" id="126333"/>
    <lineage>
        <taxon>Bacteria</taxon>
        <taxon>Pseudomonadati</taxon>
        <taxon>Thermodesulfobacteriota</taxon>
        <taxon>Desulfovibrionia</taxon>
        <taxon>Desulfovibrionales</taxon>
        <taxon>Desulfovibrionaceae</taxon>
        <taxon>Halodesulfovibrio</taxon>
    </lineage>
</organism>
<protein>
    <submittedName>
        <fullName evidence="7">Cation:H+ antiporter</fullName>
    </submittedName>
</protein>
<feature type="transmembrane region" description="Helical" evidence="5">
    <location>
        <begin position="35"/>
        <end position="58"/>
    </location>
</feature>
<sequence length="317" mass="33638">MLLHIAYLLAGGLLLWKGADWVVDAASAIARRFGISELVIGLTIVAMGTSLPEFLVTLTAALKGIPSISFANIVGSNIFNLGIILGAVAMIKSVSGSKSLLLRDIPILFGVELFVRVMVSGGLLGRWSGLILTGVFVGYLVWMYHRCKQPTDPEGRGLCDATSDSEVATWKDYMLLPVGLIAVSFGSQFVVDGASGVARIFGLSEWLIGMTIVAAGTSLPELVTCLSASVKGKSDMILGNLVGSDFFNFAGVLGITSIIQPIAVKQSELLNMSFAVGVVGLLWLLIRTQGKVSRNEGMLLFAVGIGRWGLEIWRAAM</sequence>
<dbReference type="InterPro" id="IPR044880">
    <property type="entry name" value="NCX_ion-bd_dom_sf"/>
</dbReference>
<accession>A0A8G2C6S0</accession>
<evidence type="ECO:0000259" key="6">
    <source>
        <dbReference type="Pfam" id="PF01699"/>
    </source>
</evidence>
<dbReference type="InterPro" id="IPR004481">
    <property type="entry name" value="K/Na/Ca-exchanger"/>
</dbReference>
<dbReference type="GO" id="GO:0006874">
    <property type="term" value="P:intracellular calcium ion homeostasis"/>
    <property type="evidence" value="ECO:0007669"/>
    <property type="project" value="TreeGrafter"/>
</dbReference>
<dbReference type="PANTHER" id="PTHR10846">
    <property type="entry name" value="SODIUM/POTASSIUM/CALCIUM EXCHANGER"/>
    <property type="match status" value="1"/>
</dbReference>
<keyword evidence="3 5" id="KW-1133">Transmembrane helix</keyword>
<dbReference type="AlphaFoldDB" id="A0A8G2C6S0"/>
<dbReference type="GO" id="GO:0005886">
    <property type="term" value="C:plasma membrane"/>
    <property type="evidence" value="ECO:0007669"/>
    <property type="project" value="TreeGrafter"/>
</dbReference>
<dbReference type="NCBIfam" id="TIGR00367">
    <property type="entry name" value="calcium/sodium antiporter"/>
    <property type="match status" value="1"/>
</dbReference>
<evidence type="ECO:0000256" key="5">
    <source>
        <dbReference type="SAM" id="Phobius"/>
    </source>
</evidence>
<dbReference type="Proteomes" id="UP000184001">
    <property type="component" value="Unassembled WGS sequence"/>
</dbReference>
<feature type="transmembrane region" description="Helical" evidence="5">
    <location>
        <begin position="269"/>
        <end position="286"/>
    </location>
</feature>
<comment type="subcellular location">
    <subcellularLocation>
        <location evidence="1">Membrane</location>
        <topology evidence="1">Multi-pass membrane protein</topology>
    </subcellularLocation>
</comment>
<evidence type="ECO:0000313" key="8">
    <source>
        <dbReference type="Proteomes" id="UP000184001"/>
    </source>
</evidence>
<dbReference type="Pfam" id="PF01699">
    <property type="entry name" value="Na_Ca_ex"/>
    <property type="match status" value="2"/>
</dbReference>
<proteinExistence type="predicted"/>
<feature type="domain" description="Sodium/calcium exchanger membrane region" evidence="6">
    <location>
        <begin position="175"/>
        <end position="302"/>
    </location>
</feature>
<evidence type="ECO:0000256" key="3">
    <source>
        <dbReference type="ARBA" id="ARBA00022989"/>
    </source>
</evidence>
<evidence type="ECO:0000256" key="1">
    <source>
        <dbReference type="ARBA" id="ARBA00004141"/>
    </source>
</evidence>
<dbReference type="GO" id="GO:0005262">
    <property type="term" value="F:calcium channel activity"/>
    <property type="evidence" value="ECO:0007669"/>
    <property type="project" value="TreeGrafter"/>
</dbReference>